<organism evidence="6 7">
    <name type="scientific">Tsuneonella deserti</name>
    <dbReference type="NCBI Taxonomy" id="2035528"/>
    <lineage>
        <taxon>Bacteria</taxon>
        <taxon>Pseudomonadati</taxon>
        <taxon>Pseudomonadota</taxon>
        <taxon>Alphaproteobacteria</taxon>
        <taxon>Sphingomonadales</taxon>
        <taxon>Erythrobacteraceae</taxon>
        <taxon>Tsuneonella</taxon>
    </lineage>
</organism>
<dbReference type="CDD" id="cd02966">
    <property type="entry name" value="TlpA_like_family"/>
    <property type="match status" value="1"/>
</dbReference>
<dbReference type="InterPro" id="IPR036249">
    <property type="entry name" value="Thioredoxin-like_sf"/>
</dbReference>
<dbReference type="InterPro" id="IPR013740">
    <property type="entry name" value="Redoxin"/>
</dbReference>
<dbReference type="EMBL" id="BMKL01000001">
    <property type="protein sequence ID" value="GGD97994.1"/>
    <property type="molecule type" value="Genomic_DNA"/>
</dbReference>
<dbReference type="PANTHER" id="PTHR42852">
    <property type="entry name" value="THIOL:DISULFIDE INTERCHANGE PROTEIN DSBE"/>
    <property type="match status" value="1"/>
</dbReference>
<dbReference type="SUPFAM" id="SSF52833">
    <property type="entry name" value="Thioredoxin-like"/>
    <property type="match status" value="1"/>
</dbReference>
<dbReference type="Pfam" id="PF08534">
    <property type="entry name" value="Redoxin"/>
    <property type="match status" value="1"/>
</dbReference>
<dbReference type="InterPro" id="IPR050553">
    <property type="entry name" value="Thioredoxin_ResA/DsbE_sf"/>
</dbReference>
<evidence type="ECO:0000259" key="5">
    <source>
        <dbReference type="PROSITE" id="PS51352"/>
    </source>
</evidence>
<dbReference type="PANTHER" id="PTHR42852:SF6">
    <property type="entry name" value="THIOL:DISULFIDE INTERCHANGE PROTEIN DSBE"/>
    <property type="match status" value="1"/>
</dbReference>
<keyword evidence="7" id="KW-1185">Reference proteome</keyword>
<comment type="subcellular location">
    <subcellularLocation>
        <location evidence="1">Cell envelope</location>
    </subcellularLocation>
</comment>
<evidence type="ECO:0000256" key="4">
    <source>
        <dbReference type="ARBA" id="ARBA00023284"/>
    </source>
</evidence>
<dbReference type="InterPro" id="IPR017937">
    <property type="entry name" value="Thioredoxin_CS"/>
</dbReference>
<evidence type="ECO:0000256" key="3">
    <source>
        <dbReference type="ARBA" id="ARBA00023157"/>
    </source>
</evidence>
<protein>
    <recommendedName>
        <fullName evidence="5">Thioredoxin domain-containing protein</fullName>
    </recommendedName>
</protein>
<dbReference type="Proteomes" id="UP000619041">
    <property type="component" value="Unassembled WGS sequence"/>
</dbReference>
<dbReference type="PROSITE" id="PS00194">
    <property type="entry name" value="THIOREDOXIN_1"/>
    <property type="match status" value="1"/>
</dbReference>
<keyword evidence="3" id="KW-1015">Disulfide bond</keyword>
<comment type="caution">
    <text evidence="6">The sequence shown here is derived from an EMBL/GenBank/DDBJ whole genome shotgun (WGS) entry which is preliminary data.</text>
</comment>
<dbReference type="Gene3D" id="3.40.30.10">
    <property type="entry name" value="Glutaredoxin"/>
    <property type="match status" value="1"/>
</dbReference>
<gene>
    <name evidence="6" type="ORF">GCM10011515_17190</name>
</gene>
<evidence type="ECO:0000256" key="1">
    <source>
        <dbReference type="ARBA" id="ARBA00004196"/>
    </source>
</evidence>
<evidence type="ECO:0000313" key="7">
    <source>
        <dbReference type="Proteomes" id="UP000619041"/>
    </source>
</evidence>
<evidence type="ECO:0000313" key="6">
    <source>
        <dbReference type="EMBL" id="GGD97994.1"/>
    </source>
</evidence>
<name>A0ABQ1SAS6_9SPHN</name>
<accession>A0ABQ1SAS6</accession>
<dbReference type="InterPro" id="IPR013766">
    <property type="entry name" value="Thioredoxin_domain"/>
</dbReference>
<feature type="domain" description="Thioredoxin" evidence="5">
    <location>
        <begin position="82"/>
        <end position="224"/>
    </location>
</feature>
<keyword evidence="2" id="KW-0201">Cytochrome c-type biogenesis</keyword>
<keyword evidence="4" id="KW-0676">Redox-active center</keyword>
<dbReference type="PROSITE" id="PS51352">
    <property type="entry name" value="THIOREDOXIN_2"/>
    <property type="match status" value="1"/>
</dbReference>
<sequence length="227" mass="23766">MLAAMSCRQSALSNGIEALISRMIALGPSAKRPPHMEFVLSLRLSLTLLASVLVLAGCSKEEPAPPQERGQGASLSGKIDRSHAGDLLPGVALTDPDGKALNTGALAGRPVLLNLWATWCAPCVEEMPTLDALAAAYDGKVRVVTASQDLQGAEKVVPFFAQAKFAHLEPWLDRENALSTALGGEGVLPTTVLYDASGQEVARVAGGFDWQGPEAKALVDEVVEPST</sequence>
<proteinExistence type="predicted"/>
<evidence type="ECO:0000256" key="2">
    <source>
        <dbReference type="ARBA" id="ARBA00022748"/>
    </source>
</evidence>
<reference evidence="7" key="1">
    <citation type="journal article" date="2019" name="Int. J. Syst. Evol. Microbiol.">
        <title>The Global Catalogue of Microorganisms (GCM) 10K type strain sequencing project: providing services to taxonomists for standard genome sequencing and annotation.</title>
        <authorList>
            <consortium name="The Broad Institute Genomics Platform"/>
            <consortium name="The Broad Institute Genome Sequencing Center for Infectious Disease"/>
            <person name="Wu L."/>
            <person name="Ma J."/>
        </authorList>
    </citation>
    <scope>NUCLEOTIDE SEQUENCE [LARGE SCALE GENOMIC DNA]</scope>
    <source>
        <strain evidence="7">CGMCC 1.15959</strain>
    </source>
</reference>